<keyword evidence="4 5" id="KW-0472">Membrane</keyword>
<dbReference type="AlphaFoldDB" id="W6N3P6"/>
<proteinExistence type="predicted"/>
<gene>
    <name evidence="6" type="ORF">CTDIVETGP_0640</name>
</gene>
<keyword evidence="3 5" id="KW-1133">Transmembrane helix</keyword>
<dbReference type="GO" id="GO:0016020">
    <property type="term" value="C:membrane"/>
    <property type="evidence" value="ECO:0007669"/>
    <property type="project" value="UniProtKB-SubCell"/>
</dbReference>
<evidence type="ECO:0000256" key="2">
    <source>
        <dbReference type="ARBA" id="ARBA00022692"/>
    </source>
</evidence>
<evidence type="ECO:0000313" key="7">
    <source>
        <dbReference type="Proteomes" id="UP000019482"/>
    </source>
</evidence>
<protein>
    <submittedName>
        <fullName evidence="6">Uncharacterized protein</fullName>
    </submittedName>
</protein>
<dbReference type="InterPro" id="IPR036259">
    <property type="entry name" value="MFS_trans_sf"/>
</dbReference>
<accession>W6N3P6</accession>
<dbReference type="GO" id="GO:0022857">
    <property type="term" value="F:transmembrane transporter activity"/>
    <property type="evidence" value="ECO:0007669"/>
    <property type="project" value="InterPro"/>
</dbReference>
<sequence>MVIFLLVLLTLPVLLEKFDTALFIAYAVMNIFAFIFAWYKVVETKGKSLEKIECELYKSAAKQQNSLF</sequence>
<dbReference type="Pfam" id="PF00083">
    <property type="entry name" value="Sugar_tr"/>
    <property type="match status" value="1"/>
</dbReference>
<organism evidence="6 7">
    <name type="scientific">Clostridium tyrobutyricum DIVETGP</name>
    <dbReference type="NCBI Taxonomy" id="1408889"/>
    <lineage>
        <taxon>Bacteria</taxon>
        <taxon>Bacillati</taxon>
        <taxon>Bacillota</taxon>
        <taxon>Clostridia</taxon>
        <taxon>Eubacteriales</taxon>
        <taxon>Clostridiaceae</taxon>
        <taxon>Clostridium</taxon>
    </lineage>
</organism>
<comment type="subcellular location">
    <subcellularLocation>
        <location evidence="1">Membrane</location>
    </subcellularLocation>
</comment>
<evidence type="ECO:0000256" key="1">
    <source>
        <dbReference type="ARBA" id="ARBA00004370"/>
    </source>
</evidence>
<dbReference type="EMBL" id="CBXI010000008">
    <property type="protein sequence ID" value="CDL90570.1"/>
    <property type="molecule type" value="Genomic_DNA"/>
</dbReference>
<name>W6N3P6_CLOTY</name>
<dbReference type="Proteomes" id="UP000019482">
    <property type="component" value="Unassembled WGS sequence"/>
</dbReference>
<comment type="caution">
    <text evidence="6">The sequence shown here is derived from an EMBL/GenBank/DDBJ whole genome shotgun (WGS) entry which is preliminary data.</text>
</comment>
<dbReference type="InterPro" id="IPR005828">
    <property type="entry name" value="MFS_sugar_transport-like"/>
</dbReference>
<feature type="transmembrane region" description="Helical" evidence="5">
    <location>
        <begin position="25"/>
        <end position="42"/>
    </location>
</feature>
<reference evidence="6 7" key="1">
    <citation type="journal article" date="2015" name="Genome Announc.">
        <title>Draft Genome Sequence of Clostridium tyrobutyricum Strain DIVETGP, Isolated from Cow's Milk for Grana Padano Production.</title>
        <authorList>
            <person name="Soggiu A."/>
            <person name="Piras C."/>
            <person name="Gaiarsa S."/>
            <person name="Sassera D."/>
            <person name="Roncada P."/>
            <person name="Bendixen E."/>
            <person name="Brasca M."/>
            <person name="Bonizzi L."/>
        </authorList>
    </citation>
    <scope>NUCLEOTIDE SEQUENCE [LARGE SCALE GENOMIC DNA]</scope>
    <source>
        <strain evidence="6 7">DIVETGP</strain>
    </source>
</reference>
<evidence type="ECO:0000256" key="4">
    <source>
        <dbReference type="ARBA" id="ARBA00023136"/>
    </source>
</evidence>
<keyword evidence="2 5" id="KW-0812">Transmembrane</keyword>
<evidence type="ECO:0000256" key="3">
    <source>
        <dbReference type="ARBA" id="ARBA00022989"/>
    </source>
</evidence>
<dbReference type="Gene3D" id="1.20.1250.20">
    <property type="entry name" value="MFS general substrate transporter like domains"/>
    <property type="match status" value="1"/>
</dbReference>
<evidence type="ECO:0000256" key="5">
    <source>
        <dbReference type="SAM" id="Phobius"/>
    </source>
</evidence>
<evidence type="ECO:0000313" key="6">
    <source>
        <dbReference type="EMBL" id="CDL90570.1"/>
    </source>
</evidence>
<keyword evidence="7" id="KW-1185">Reference proteome</keyword>